<dbReference type="RefSeq" id="WP_120253626.1">
    <property type="nucleotide sequence ID" value="NZ_WVTD01000012.1"/>
</dbReference>
<protein>
    <submittedName>
        <fullName evidence="1">Uncharacterized protein</fullName>
    </submittedName>
</protein>
<sequence length="148" mass="16833">MVLVLDLPEKNRGAGLALGRYYPIIIENEDERAELNAFFDAERPAMVTPDLLDHQPTAFHSDRLIVTRYTPSRPGWPWISLFYWPKDYRAAAVGQGLSMARGCYTTELFDTSEARDEHDLLIVQSLRERHTLQIQLISSEIEAGTGRA</sequence>
<gene>
    <name evidence="1" type="ORF">GR702_15275</name>
</gene>
<evidence type="ECO:0000313" key="2">
    <source>
        <dbReference type="Proteomes" id="UP000465810"/>
    </source>
</evidence>
<organism evidence="1 2">
    <name type="scientific">Novosphingobium silvae</name>
    <dbReference type="NCBI Taxonomy" id="2692619"/>
    <lineage>
        <taxon>Bacteria</taxon>
        <taxon>Pseudomonadati</taxon>
        <taxon>Pseudomonadota</taxon>
        <taxon>Alphaproteobacteria</taxon>
        <taxon>Sphingomonadales</taxon>
        <taxon>Sphingomonadaceae</taxon>
        <taxon>Novosphingobium</taxon>
    </lineage>
</organism>
<keyword evidence="2" id="KW-1185">Reference proteome</keyword>
<dbReference type="Proteomes" id="UP000465810">
    <property type="component" value="Unassembled WGS sequence"/>
</dbReference>
<accession>A0A7X4K8J6</accession>
<proteinExistence type="predicted"/>
<dbReference type="AlphaFoldDB" id="A0A7X4K8J6"/>
<name>A0A7X4K8J6_9SPHN</name>
<dbReference type="EMBL" id="WVTD01000012">
    <property type="protein sequence ID" value="MYL99127.1"/>
    <property type="molecule type" value="Genomic_DNA"/>
</dbReference>
<reference evidence="1 2" key="1">
    <citation type="submission" date="2019-12" db="EMBL/GenBank/DDBJ databases">
        <authorList>
            <person name="Feng G."/>
            <person name="Zhu H."/>
        </authorList>
    </citation>
    <scope>NUCLEOTIDE SEQUENCE [LARGE SCALE GENOMIC DNA]</scope>
    <source>
        <strain evidence="1 2">FGD1</strain>
    </source>
</reference>
<comment type="caution">
    <text evidence="1">The sequence shown here is derived from an EMBL/GenBank/DDBJ whole genome shotgun (WGS) entry which is preliminary data.</text>
</comment>
<evidence type="ECO:0000313" key="1">
    <source>
        <dbReference type="EMBL" id="MYL99127.1"/>
    </source>
</evidence>